<name>A0A226DJ46_FOLCA</name>
<dbReference type="GO" id="GO:0005615">
    <property type="term" value="C:extracellular space"/>
    <property type="evidence" value="ECO:0007669"/>
    <property type="project" value="TreeGrafter"/>
</dbReference>
<dbReference type="AlphaFoldDB" id="A0A226DJ46"/>
<dbReference type="SUPFAM" id="SSF51092">
    <property type="entry name" value="Vitelline membrane outer protein-I (VMO-I)"/>
    <property type="match status" value="1"/>
</dbReference>
<reference evidence="1 2" key="1">
    <citation type="submission" date="2015-12" db="EMBL/GenBank/DDBJ databases">
        <title>The genome of Folsomia candida.</title>
        <authorList>
            <person name="Faddeeva A."/>
            <person name="Derks M.F."/>
            <person name="Anvar Y."/>
            <person name="Smit S."/>
            <person name="Van Straalen N."/>
            <person name="Roelofs D."/>
        </authorList>
    </citation>
    <scope>NUCLEOTIDE SEQUENCE [LARGE SCALE GENOMIC DNA]</scope>
    <source>
        <strain evidence="1 2">VU population</strain>
        <tissue evidence="1">Whole body</tissue>
    </source>
</reference>
<gene>
    <name evidence="1" type="ORF">Fcan01_20379</name>
</gene>
<dbReference type="Proteomes" id="UP000198287">
    <property type="component" value="Unassembled WGS sequence"/>
</dbReference>
<dbReference type="InterPro" id="IPR005515">
    <property type="entry name" value="VOMI"/>
</dbReference>
<dbReference type="OrthoDB" id="6329319at2759"/>
<dbReference type="Gene3D" id="2.100.10.20">
    <property type="entry name" value="Vitelline membrane outer layer protein I (VOMI)"/>
    <property type="match status" value="1"/>
</dbReference>
<dbReference type="PANTHER" id="PTHR18841">
    <property type="entry name" value="VITELLINE MEMBRANE OUTER LAYER PROTEIN I-RELATED"/>
    <property type="match status" value="1"/>
</dbReference>
<evidence type="ECO:0000313" key="2">
    <source>
        <dbReference type="Proteomes" id="UP000198287"/>
    </source>
</evidence>
<protein>
    <submittedName>
        <fullName evidence="1">Vitelline membrane outer layer protein 1</fullName>
    </submittedName>
</protein>
<keyword evidence="2" id="KW-1185">Reference proteome</keyword>
<dbReference type="EMBL" id="LNIX01000019">
    <property type="protein sequence ID" value="OXA44707.1"/>
    <property type="molecule type" value="Genomic_DNA"/>
</dbReference>
<dbReference type="STRING" id="158441.A0A226DJ46"/>
<comment type="caution">
    <text evidence="1">The sequence shown here is derived from an EMBL/GenBank/DDBJ whole genome shotgun (WGS) entry which is preliminary data.</text>
</comment>
<dbReference type="InterPro" id="IPR036706">
    <property type="entry name" value="VOMI_sf"/>
</dbReference>
<evidence type="ECO:0000313" key="1">
    <source>
        <dbReference type="EMBL" id="OXA44707.1"/>
    </source>
</evidence>
<organism evidence="1 2">
    <name type="scientific">Folsomia candida</name>
    <name type="common">Springtail</name>
    <dbReference type="NCBI Taxonomy" id="158441"/>
    <lineage>
        <taxon>Eukaryota</taxon>
        <taxon>Metazoa</taxon>
        <taxon>Ecdysozoa</taxon>
        <taxon>Arthropoda</taxon>
        <taxon>Hexapoda</taxon>
        <taxon>Collembola</taxon>
        <taxon>Entomobryomorpha</taxon>
        <taxon>Isotomoidea</taxon>
        <taxon>Isotomidae</taxon>
        <taxon>Proisotominae</taxon>
        <taxon>Folsomia</taxon>
    </lineage>
</organism>
<accession>A0A226DJ46</accession>
<dbReference type="Pfam" id="PF03762">
    <property type="entry name" value="VOMI"/>
    <property type="match status" value="1"/>
</dbReference>
<sequence length="409" mass="44921">MSLSATQHQINSTIGIHTFPRKITAMFTMETIPKIGGIFLAFVVIFASAQLEAIVEPGIPLEQEVVIDSGSPTNWGEWFAFENCPPNTFVFGMQQKNHGEQGAFGEDTALNGVTFFCGPFEASVENLTVVKAFEDGNGTEPIVHTAITSQFHDWGSWGKTSNCSKYEIATGFQMRFEPSGGWFVDDTAANNLRLYCNGRKFEYLEGDGTSWGGWAQGQWCPAKMAMCGISTQVYYSSGTDDETAMDGLRAKCCDIPNPAAICIPTDQWDLVIECDNLEAISPTTCTYSKKVGTSNYTSTSENHWDILNTYTELGFGIGGAAGPLLLNFHSNLNISTSTGYDWKTSSTEMWNEEITTTVTFEVPARVRSELFQIFGHCGIYGARATRFKKVDTEADGTGFLKQVVSYFDA</sequence>
<dbReference type="OMA" id="RENWINS"/>
<proteinExistence type="predicted"/>
<dbReference type="PANTHER" id="PTHR18841:SF0">
    <property type="entry name" value="VITELLINE MEMBRANE OUTER LAYER 1 HOMOLOG A-RELATED"/>
    <property type="match status" value="1"/>
</dbReference>